<dbReference type="RefSeq" id="XP_060325767.1">
    <property type="nucleotide sequence ID" value="XM_060483930.1"/>
</dbReference>
<reference evidence="6" key="1">
    <citation type="submission" date="2023-06" db="EMBL/GenBank/DDBJ databases">
        <authorList>
            <consortium name="Lawrence Berkeley National Laboratory"/>
            <person name="Ahrendt S."/>
            <person name="Sahu N."/>
            <person name="Indic B."/>
            <person name="Wong-Bajracharya J."/>
            <person name="Merenyi Z."/>
            <person name="Ke H.-M."/>
            <person name="Monk M."/>
            <person name="Kocsube S."/>
            <person name="Drula E."/>
            <person name="Lipzen A."/>
            <person name="Balint B."/>
            <person name="Henrissat B."/>
            <person name="Andreopoulos B."/>
            <person name="Martin F.M."/>
            <person name="Harder C.B."/>
            <person name="Rigling D."/>
            <person name="Ford K.L."/>
            <person name="Foster G.D."/>
            <person name="Pangilinan J."/>
            <person name="Papanicolaou A."/>
            <person name="Barry K."/>
            <person name="LaButti K."/>
            <person name="Viragh M."/>
            <person name="Koriabine M."/>
            <person name="Yan M."/>
            <person name="Riley R."/>
            <person name="Champramary S."/>
            <person name="Plett K.L."/>
            <person name="Tsai I.J."/>
            <person name="Slot J."/>
            <person name="Sipos G."/>
            <person name="Plett J."/>
            <person name="Nagy L.G."/>
            <person name="Grigoriev I.V."/>
        </authorList>
    </citation>
    <scope>NUCLEOTIDE SEQUENCE</scope>
    <source>
        <strain evidence="6">CCBAS 213</strain>
    </source>
</reference>
<comment type="caution">
    <text evidence="6">The sequence shown here is derived from an EMBL/GenBank/DDBJ whole genome shotgun (WGS) entry which is preliminary data.</text>
</comment>
<feature type="DNA-binding region" description="HMG box" evidence="3">
    <location>
        <begin position="72"/>
        <end position="141"/>
    </location>
</feature>
<evidence type="ECO:0000313" key="7">
    <source>
        <dbReference type="Proteomes" id="UP001175211"/>
    </source>
</evidence>
<feature type="domain" description="HMG box" evidence="5">
    <location>
        <begin position="72"/>
        <end position="141"/>
    </location>
</feature>
<dbReference type="InterPro" id="IPR036910">
    <property type="entry name" value="HMG_box_dom_sf"/>
</dbReference>
<dbReference type="EMBL" id="JAUEPS010000047">
    <property type="protein sequence ID" value="KAK0446418.1"/>
    <property type="molecule type" value="Genomic_DNA"/>
</dbReference>
<dbReference type="GO" id="GO:0000978">
    <property type="term" value="F:RNA polymerase II cis-regulatory region sequence-specific DNA binding"/>
    <property type="evidence" value="ECO:0007669"/>
    <property type="project" value="TreeGrafter"/>
</dbReference>
<gene>
    <name evidence="6" type="ORF">EV420DRAFT_902192</name>
</gene>
<dbReference type="SMART" id="SM00398">
    <property type="entry name" value="HMG"/>
    <property type="match status" value="1"/>
</dbReference>
<feature type="region of interest" description="Disordered" evidence="4">
    <location>
        <begin position="134"/>
        <end position="168"/>
    </location>
</feature>
<evidence type="ECO:0000259" key="5">
    <source>
        <dbReference type="PROSITE" id="PS50118"/>
    </source>
</evidence>
<sequence>MSSFVPAPQYSTEHSYVHASQGFRPQQYVFNVTVSPYPGVAPLAPEFSDTPSPSSSSQSDASTFATGSSRKIPRPLNCYFIFRKDVIDKKLIPKGTEHDSRHLSRIIGELWRKLSEEEKNEYYRRAEVEKEAHQKLYPDYAYHPQKRTTPPKKRNTKRNTQADITRSKDIAVLLHTGKTGSELEEAVRKMSSIAATPQTQVKVKPPKKKRASRKSAPSPPPVQHSTTGSQGWKTEALTHQFNAPIPSMGSDTNTLFAASFESQYSMPPEFDDGLFGFPSPASELMGSSILLLCLQISTTTLTTSMAMAHLTTVIFDYVWT</sequence>
<evidence type="ECO:0000256" key="1">
    <source>
        <dbReference type="ARBA" id="ARBA00023125"/>
    </source>
</evidence>
<accession>A0AA39MU86</accession>
<dbReference type="SUPFAM" id="SSF47095">
    <property type="entry name" value="HMG-box"/>
    <property type="match status" value="1"/>
</dbReference>
<feature type="compositionally biased region" description="Basic residues" evidence="4">
    <location>
        <begin position="144"/>
        <end position="157"/>
    </location>
</feature>
<keyword evidence="7" id="KW-1185">Reference proteome</keyword>
<dbReference type="Pfam" id="PF00505">
    <property type="entry name" value="HMG_box"/>
    <property type="match status" value="1"/>
</dbReference>
<dbReference type="Proteomes" id="UP001175211">
    <property type="component" value="Unassembled WGS sequence"/>
</dbReference>
<dbReference type="InterPro" id="IPR051356">
    <property type="entry name" value="SOX/SOX-like_TF"/>
</dbReference>
<dbReference type="GeneID" id="85367478"/>
<feature type="compositionally biased region" description="Low complexity" evidence="4">
    <location>
        <begin position="47"/>
        <end position="65"/>
    </location>
</feature>
<dbReference type="CDD" id="cd01389">
    <property type="entry name" value="HMG-box_ROX1-like"/>
    <property type="match status" value="1"/>
</dbReference>
<dbReference type="PANTHER" id="PTHR45789">
    <property type="entry name" value="FI18025P1"/>
    <property type="match status" value="1"/>
</dbReference>
<dbReference type="InterPro" id="IPR009071">
    <property type="entry name" value="HMG_box_dom"/>
</dbReference>
<keyword evidence="2 3" id="KW-0539">Nucleus</keyword>
<feature type="compositionally biased region" description="Basic residues" evidence="4">
    <location>
        <begin position="204"/>
        <end position="213"/>
    </location>
</feature>
<protein>
    <recommendedName>
        <fullName evidence="5">HMG box domain-containing protein</fullName>
    </recommendedName>
</protein>
<evidence type="ECO:0000256" key="4">
    <source>
        <dbReference type="SAM" id="MobiDB-lite"/>
    </source>
</evidence>
<dbReference type="GO" id="GO:0005634">
    <property type="term" value="C:nucleus"/>
    <property type="evidence" value="ECO:0007669"/>
    <property type="project" value="UniProtKB-UniRule"/>
</dbReference>
<dbReference type="PROSITE" id="PS50118">
    <property type="entry name" value="HMG_BOX_2"/>
    <property type="match status" value="1"/>
</dbReference>
<dbReference type="GO" id="GO:0000981">
    <property type="term" value="F:DNA-binding transcription factor activity, RNA polymerase II-specific"/>
    <property type="evidence" value="ECO:0007669"/>
    <property type="project" value="TreeGrafter"/>
</dbReference>
<proteinExistence type="predicted"/>
<organism evidence="6 7">
    <name type="scientific">Armillaria tabescens</name>
    <name type="common">Ringless honey mushroom</name>
    <name type="synonym">Agaricus tabescens</name>
    <dbReference type="NCBI Taxonomy" id="1929756"/>
    <lineage>
        <taxon>Eukaryota</taxon>
        <taxon>Fungi</taxon>
        <taxon>Dikarya</taxon>
        <taxon>Basidiomycota</taxon>
        <taxon>Agaricomycotina</taxon>
        <taxon>Agaricomycetes</taxon>
        <taxon>Agaricomycetidae</taxon>
        <taxon>Agaricales</taxon>
        <taxon>Marasmiineae</taxon>
        <taxon>Physalacriaceae</taxon>
        <taxon>Desarmillaria</taxon>
    </lineage>
</organism>
<dbReference type="AlphaFoldDB" id="A0AA39MU86"/>
<feature type="region of interest" description="Disordered" evidence="4">
    <location>
        <begin position="191"/>
        <end position="230"/>
    </location>
</feature>
<dbReference type="PANTHER" id="PTHR45789:SF2">
    <property type="entry name" value="FI18025P1"/>
    <property type="match status" value="1"/>
</dbReference>
<evidence type="ECO:0000256" key="2">
    <source>
        <dbReference type="ARBA" id="ARBA00023242"/>
    </source>
</evidence>
<feature type="region of interest" description="Disordered" evidence="4">
    <location>
        <begin position="44"/>
        <end position="68"/>
    </location>
</feature>
<name>A0AA39MU86_ARMTA</name>
<evidence type="ECO:0000256" key="3">
    <source>
        <dbReference type="PROSITE-ProRule" id="PRU00267"/>
    </source>
</evidence>
<evidence type="ECO:0000313" key="6">
    <source>
        <dbReference type="EMBL" id="KAK0446418.1"/>
    </source>
</evidence>
<keyword evidence="1 3" id="KW-0238">DNA-binding</keyword>
<dbReference type="Gene3D" id="1.10.30.10">
    <property type="entry name" value="High mobility group box domain"/>
    <property type="match status" value="1"/>
</dbReference>